<feature type="transmembrane region" description="Helical" evidence="6">
    <location>
        <begin position="76"/>
        <end position="99"/>
    </location>
</feature>
<name>D7DCB5_STAHD</name>
<dbReference type="RefSeq" id="WP_013143010.1">
    <property type="nucleotide sequence ID" value="NC_014205.1"/>
</dbReference>
<dbReference type="InterPro" id="IPR027469">
    <property type="entry name" value="Cation_efflux_TMD_sf"/>
</dbReference>
<feature type="transmembrane region" description="Helical" evidence="6">
    <location>
        <begin position="160"/>
        <end position="179"/>
    </location>
</feature>
<dbReference type="GO" id="GO:0008324">
    <property type="term" value="F:monoatomic cation transmembrane transporter activity"/>
    <property type="evidence" value="ECO:0007669"/>
    <property type="project" value="InterPro"/>
</dbReference>
<gene>
    <name evidence="8" type="ordered locus">Shell_0690</name>
</gene>
<evidence type="ECO:0000259" key="7">
    <source>
        <dbReference type="Pfam" id="PF01545"/>
    </source>
</evidence>
<accession>D7DCB5</accession>
<keyword evidence="4 6" id="KW-1133">Transmembrane helix</keyword>
<keyword evidence="2" id="KW-0813">Transport</keyword>
<dbReference type="PANTHER" id="PTHR43840:SF15">
    <property type="entry name" value="MITOCHONDRIAL METAL TRANSPORTER 1-RELATED"/>
    <property type="match status" value="1"/>
</dbReference>
<dbReference type="AlphaFoldDB" id="D7DCB5"/>
<protein>
    <submittedName>
        <fullName evidence="8">Cation diffusion facilitator family transporter</fullName>
    </submittedName>
</protein>
<dbReference type="PANTHER" id="PTHR43840">
    <property type="entry name" value="MITOCHONDRIAL METAL TRANSPORTER 1-RELATED"/>
    <property type="match status" value="1"/>
</dbReference>
<keyword evidence="3 6" id="KW-0812">Transmembrane</keyword>
<feature type="transmembrane region" description="Helical" evidence="6">
    <location>
        <begin position="7"/>
        <end position="29"/>
    </location>
</feature>
<dbReference type="HOGENOM" id="CLU_989083_0_0_2"/>
<feature type="transmembrane region" description="Helical" evidence="6">
    <location>
        <begin position="111"/>
        <end position="130"/>
    </location>
</feature>
<evidence type="ECO:0000256" key="6">
    <source>
        <dbReference type="SAM" id="Phobius"/>
    </source>
</evidence>
<proteinExistence type="predicted"/>
<dbReference type="EMBL" id="CP002051">
    <property type="protein sequence ID" value="ADI31812.1"/>
    <property type="molecule type" value="Genomic_DNA"/>
</dbReference>
<dbReference type="Proteomes" id="UP000002573">
    <property type="component" value="Chromosome"/>
</dbReference>
<organism evidence="8 9">
    <name type="scientific">Staphylothermus hellenicus (strain DSM 12710 / JCM 10830 / BK20S6-10-b1 / P8)</name>
    <dbReference type="NCBI Taxonomy" id="591019"/>
    <lineage>
        <taxon>Archaea</taxon>
        <taxon>Thermoproteota</taxon>
        <taxon>Thermoprotei</taxon>
        <taxon>Desulfurococcales</taxon>
        <taxon>Desulfurococcaceae</taxon>
        <taxon>Staphylothermus</taxon>
    </lineage>
</organism>
<evidence type="ECO:0000313" key="8">
    <source>
        <dbReference type="EMBL" id="ADI31812.1"/>
    </source>
</evidence>
<reference evidence="9" key="1">
    <citation type="submission" date="2010-05" db="EMBL/GenBank/DDBJ databases">
        <title>Complete sequence of Staphylothermus hellenicus DSM 12710.</title>
        <authorList>
            <consortium name="US DOE Joint Genome Institute"/>
            <person name="Lucas S."/>
            <person name="Copeland A."/>
            <person name="Lapidus A."/>
            <person name="Cheng J.-F."/>
            <person name="Bruce D."/>
            <person name="Goodwin L."/>
            <person name="Pitluck S."/>
            <person name="Davenport K."/>
            <person name="Detter J.C."/>
            <person name="Han C."/>
            <person name="Tapia R."/>
            <person name="Larimer F."/>
            <person name="Land M."/>
            <person name="Hauser L."/>
            <person name="Kyrpides N."/>
            <person name="Mikhailova N."/>
            <person name="Anderson I.J."/>
            <person name="Woyke T."/>
        </authorList>
    </citation>
    <scope>NUCLEOTIDE SEQUENCE [LARGE SCALE GENOMIC DNA]</scope>
    <source>
        <strain evidence="9">DSM 12710 / JCM 10830 / BK20S6-10-b1 / P8</strain>
    </source>
</reference>
<comment type="subcellular location">
    <subcellularLocation>
        <location evidence="1">Membrane</location>
        <topology evidence="1">Multi-pass membrane protein</topology>
    </subcellularLocation>
</comment>
<keyword evidence="5 6" id="KW-0472">Membrane</keyword>
<evidence type="ECO:0000313" key="9">
    <source>
        <dbReference type="Proteomes" id="UP000002573"/>
    </source>
</evidence>
<feature type="transmembrane region" description="Helical" evidence="6">
    <location>
        <begin position="35"/>
        <end position="56"/>
    </location>
</feature>
<dbReference type="KEGG" id="shc:Shell_0690"/>
<keyword evidence="9" id="KW-1185">Reference proteome</keyword>
<evidence type="ECO:0000256" key="1">
    <source>
        <dbReference type="ARBA" id="ARBA00004141"/>
    </source>
</evidence>
<dbReference type="Gene3D" id="1.20.1510.10">
    <property type="entry name" value="Cation efflux protein transmembrane domain"/>
    <property type="match status" value="1"/>
</dbReference>
<dbReference type="GO" id="GO:0016020">
    <property type="term" value="C:membrane"/>
    <property type="evidence" value="ECO:0007669"/>
    <property type="project" value="UniProtKB-SubCell"/>
</dbReference>
<evidence type="ECO:0000256" key="5">
    <source>
        <dbReference type="ARBA" id="ARBA00023136"/>
    </source>
</evidence>
<reference evidence="8 9" key="2">
    <citation type="journal article" date="2011" name="Stand. Genomic Sci.">
        <title>Complete genome sequence of Staphylothermus hellenicus P8.</title>
        <authorList>
            <person name="Anderson I."/>
            <person name="Wirth R."/>
            <person name="Lucas S."/>
            <person name="Copeland A."/>
            <person name="Lapidus A."/>
            <person name="Cheng J.F."/>
            <person name="Goodwin L."/>
            <person name="Pitluck S."/>
            <person name="Davenport K."/>
            <person name="Detter J.C."/>
            <person name="Han C."/>
            <person name="Tapia R."/>
            <person name="Land M."/>
            <person name="Hauser L."/>
            <person name="Pati A."/>
            <person name="Mikhailova N."/>
            <person name="Woyke T."/>
            <person name="Klenk H.P."/>
            <person name="Kyrpides N."/>
            <person name="Ivanova N."/>
        </authorList>
    </citation>
    <scope>NUCLEOTIDE SEQUENCE [LARGE SCALE GENOMIC DNA]</scope>
    <source>
        <strain evidence="9">DSM 12710 / JCM 10830 / BK20S6-10-b1 / P8</strain>
    </source>
</reference>
<dbReference type="InterPro" id="IPR050291">
    <property type="entry name" value="CDF_Transporter"/>
</dbReference>
<evidence type="ECO:0000256" key="3">
    <source>
        <dbReference type="ARBA" id="ARBA00022692"/>
    </source>
</evidence>
<dbReference type="InterPro" id="IPR058533">
    <property type="entry name" value="Cation_efflux_TM"/>
</dbReference>
<dbReference type="STRING" id="591019.Shell_0690"/>
<dbReference type="OrthoDB" id="8907at2157"/>
<dbReference type="eggNOG" id="arCOG01474">
    <property type="taxonomic scope" value="Archaea"/>
</dbReference>
<evidence type="ECO:0000256" key="2">
    <source>
        <dbReference type="ARBA" id="ARBA00022448"/>
    </source>
</evidence>
<dbReference type="GeneID" id="9233979"/>
<dbReference type="SUPFAM" id="SSF161111">
    <property type="entry name" value="Cation efflux protein transmembrane domain-like"/>
    <property type="match status" value="1"/>
</dbReference>
<dbReference type="Pfam" id="PF01545">
    <property type="entry name" value="Cation_efflux"/>
    <property type="match status" value="1"/>
</dbReference>
<sequence length="281" mass="31688">MKDKAAVNLVAIIILALIGGLVKIYGGIYYSSKSLFVDALTSFANIVALIFTVYFYKLSISPPDIDHPYGHHRLGIGGIIASIAAYSFVAGVSSIELIYSTKYTVQLQAVYYAIAGFIIYSITILLAIRIGSIFRTYGAFTVSELIESIIVILASLGGALYYYLIDYVGAIILTLYIFYEIMVSTREILSITSDKAPPYEILTSIRELFEKNQFTIQDMKIRTIHPGKYHGVFEVRSLDSKNYEEIWKRIENIKRTLLEKYGVESVIEVIPNTNRNKFYKN</sequence>
<feature type="domain" description="Cation efflux protein transmembrane" evidence="7">
    <location>
        <begin position="10"/>
        <end position="183"/>
    </location>
</feature>
<evidence type="ECO:0000256" key="4">
    <source>
        <dbReference type="ARBA" id="ARBA00022989"/>
    </source>
</evidence>